<feature type="transmembrane region" description="Helical" evidence="1">
    <location>
        <begin position="164"/>
        <end position="184"/>
    </location>
</feature>
<comment type="caution">
    <text evidence="3">The sequence shown here is derived from an EMBL/GenBank/DDBJ whole genome shotgun (WGS) entry which is preliminary data.</text>
</comment>
<sequence>MEKPTLKFASTNRDFVATLNKRVNEYFKDNNIARHGNHQMVVKTIVMFLLYFVPYVLILSNPSMGVVGLLAMAILMGLGQAGIGLSVMHDANHGAYSKKKWINTLIGYSINLLGTTSFNWKLQHNVLHHSYTNVHEEDEDIRPRGALRLTPHANWKRVHKYQFIYAWFLYGLLTIVWLCINDFTRLVRYQKNGMIKAQKANIVKEWAVLFSTKIIYIGYIFVIPLVLTSLVWWQIVIGILIMHYIAGFILAIVFQPAHVIEGTEFPLPDDNRTLENNWAIHQLLTTTNFGNNSKWFSWYVGGLNFQIEHHLFPNICHVHYSKIASIVKSTAHEFGLPYKTSKTFLSALAGHARLLRQLGMRPELVGAQLK</sequence>
<evidence type="ECO:0000313" key="3">
    <source>
        <dbReference type="EMBL" id="RAW02266.1"/>
    </source>
</evidence>
<keyword evidence="4" id="KW-1185">Reference proteome</keyword>
<evidence type="ECO:0000313" key="4">
    <source>
        <dbReference type="Proteomes" id="UP000251889"/>
    </source>
</evidence>
<proteinExistence type="predicted"/>
<accession>A0A364Y5J3</accession>
<dbReference type="AlphaFoldDB" id="A0A364Y5J3"/>
<dbReference type="PANTHER" id="PTHR19353:SF19">
    <property type="entry name" value="DELTA(5) FATTY ACID DESATURASE C-RELATED"/>
    <property type="match status" value="1"/>
</dbReference>
<dbReference type="Pfam" id="PF00487">
    <property type="entry name" value="FA_desaturase"/>
    <property type="match status" value="1"/>
</dbReference>
<dbReference type="InterPro" id="IPR012171">
    <property type="entry name" value="Fatty_acid_desaturase"/>
</dbReference>
<dbReference type="GO" id="GO:0008610">
    <property type="term" value="P:lipid biosynthetic process"/>
    <property type="evidence" value="ECO:0007669"/>
    <property type="project" value="UniProtKB-ARBA"/>
</dbReference>
<dbReference type="OrthoDB" id="104711at2"/>
<organism evidence="3 4">
    <name type="scientific">Pseudochryseolinea flava</name>
    <dbReference type="NCBI Taxonomy" id="2059302"/>
    <lineage>
        <taxon>Bacteria</taxon>
        <taxon>Pseudomonadati</taxon>
        <taxon>Bacteroidota</taxon>
        <taxon>Cytophagia</taxon>
        <taxon>Cytophagales</taxon>
        <taxon>Fulvivirgaceae</taxon>
        <taxon>Pseudochryseolinea</taxon>
    </lineage>
</organism>
<feature type="transmembrane region" description="Helical" evidence="1">
    <location>
        <begin position="64"/>
        <end position="89"/>
    </location>
</feature>
<reference evidence="3 4" key="1">
    <citation type="submission" date="2018-06" db="EMBL/GenBank/DDBJ databases">
        <title>Chryseolinea flavus sp. nov., a member of the phylum Bacteroidetes isolated from soil.</title>
        <authorList>
            <person name="Li Y."/>
            <person name="Wang J."/>
        </authorList>
    </citation>
    <scope>NUCLEOTIDE SEQUENCE [LARGE SCALE GENOMIC DNA]</scope>
    <source>
        <strain evidence="3 4">SDU1-6</strain>
    </source>
</reference>
<keyword evidence="1" id="KW-0472">Membrane</keyword>
<feature type="domain" description="Fatty acid desaturase" evidence="2">
    <location>
        <begin position="70"/>
        <end position="340"/>
    </location>
</feature>
<dbReference type="InterPro" id="IPR005804">
    <property type="entry name" value="FA_desaturase_dom"/>
</dbReference>
<evidence type="ECO:0000259" key="2">
    <source>
        <dbReference type="Pfam" id="PF00487"/>
    </source>
</evidence>
<dbReference type="PANTHER" id="PTHR19353">
    <property type="entry name" value="FATTY ACID DESATURASE 2"/>
    <property type="match status" value="1"/>
</dbReference>
<dbReference type="RefSeq" id="WP_112746089.1">
    <property type="nucleotide sequence ID" value="NZ_QMFY01000002.1"/>
</dbReference>
<dbReference type="GO" id="GO:0016717">
    <property type="term" value="F:oxidoreductase activity, acting on paired donors, with oxidation of a pair of donors resulting in the reduction of molecular oxygen to two molecules of water"/>
    <property type="evidence" value="ECO:0007669"/>
    <property type="project" value="TreeGrafter"/>
</dbReference>
<feature type="transmembrane region" description="Helical" evidence="1">
    <location>
        <begin position="101"/>
        <end position="120"/>
    </location>
</feature>
<dbReference type="Proteomes" id="UP000251889">
    <property type="component" value="Unassembled WGS sequence"/>
</dbReference>
<dbReference type="PIRSF" id="PIRSF015921">
    <property type="entry name" value="FA_sphinglp_des"/>
    <property type="match status" value="1"/>
</dbReference>
<dbReference type="CDD" id="cd03506">
    <property type="entry name" value="Delta6-FADS-like"/>
    <property type="match status" value="1"/>
</dbReference>
<feature type="transmembrane region" description="Helical" evidence="1">
    <location>
        <begin position="205"/>
        <end position="226"/>
    </location>
</feature>
<feature type="transmembrane region" description="Helical" evidence="1">
    <location>
        <begin position="40"/>
        <end position="58"/>
    </location>
</feature>
<keyword evidence="1" id="KW-0812">Transmembrane</keyword>
<keyword evidence="1" id="KW-1133">Transmembrane helix</keyword>
<evidence type="ECO:0000256" key="1">
    <source>
        <dbReference type="SAM" id="Phobius"/>
    </source>
</evidence>
<feature type="transmembrane region" description="Helical" evidence="1">
    <location>
        <begin position="232"/>
        <end position="254"/>
    </location>
</feature>
<protein>
    <submittedName>
        <fullName evidence="3">Acyl-CoA desaturase</fullName>
    </submittedName>
</protein>
<name>A0A364Y5J3_9BACT</name>
<dbReference type="EMBL" id="QMFY01000002">
    <property type="protein sequence ID" value="RAW02266.1"/>
    <property type="molecule type" value="Genomic_DNA"/>
</dbReference>
<dbReference type="GO" id="GO:0016020">
    <property type="term" value="C:membrane"/>
    <property type="evidence" value="ECO:0007669"/>
    <property type="project" value="TreeGrafter"/>
</dbReference>
<gene>
    <name evidence="3" type="ORF">DQQ10_06930</name>
</gene>